<accession>A0A0P1AW25</accession>
<reference evidence="2" key="1">
    <citation type="submission" date="2014-09" db="EMBL/GenBank/DDBJ databases">
        <authorList>
            <person name="Sharma Rahul"/>
            <person name="Thines Marco"/>
        </authorList>
    </citation>
    <scope>NUCLEOTIDE SEQUENCE [LARGE SCALE GENOMIC DNA]</scope>
</reference>
<keyword evidence="2" id="KW-1185">Reference proteome</keyword>
<name>A0A0P1AW25_PLAHL</name>
<organism evidence="1 2">
    <name type="scientific">Plasmopara halstedii</name>
    <name type="common">Downy mildew of sunflower</name>
    <dbReference type="NCBI Taxonomy" id="4781"/>
    <lineage>
        <taxon>Eukaryota</taxon>
        <taxon>Sar</taxon>
        <taxon>Stramenopiles</taxon>
        <taxon>Oomycota</taxon>
        <taxon>Peronosporomycetes</taxon>
        <taxon>Peronosporales</taxon>
        <taxon>Peronosporaceae</taxon>
        <taxon>Plasmopara</taxon>
    </lineage>
</organism>
<dbReference type="EMBL" id="CCYD01002089">
    <property type="protein sequence ID" value="CEG46617.1"/>
    <property type="molecule type" value="Genomic_DNA"/>
</dbReference>
<dbReference type="AlphaFoldDB" id="A0A0P1AW25"/>
<dbReference type="Proteomes" id="UP000054928">
    <property type="component" value="Unassembled WGS sequence"/>
</dbReference>
<evidence type="ECO:0000313" key="2">
    <source>
        <dbReference type="Proteomes" id="UP000054928"/>
    </source>
</evidence>
<protein>
    <submittedName>
        <fullName evidence="1">Uncharacterized protein</fullName>
    </submittedName>
</protein>
<evidence type="ECO:0000313" key="1">
    <source>
        <dbReference type="EMBL" id="CEG46617.1"/>
    </source>
</evidence>
<sequence length="91" mass="10392">MRSRVWIPKASNTGICKCDCNGCDPFLMFIAYVHQLHIRIAVGALDLVFRLCATNMARHQPGQNVRKAMQQVTLERSINGNNIRIAFVDFW</sequence>
<proteinExistence type="predicted"/>
<dbReference type="GeneID" id="36398271"/>
<dbReference type="RefSeq" id="XP_024582986.1">
    <property type="nucleotide sequence ID" value="XM_024717493.1"/>
</dbReference>